<sequence>MRAALLLALIAAPALAQVPPAELGSRYVPAPWFMREPVIASQGYVRTEVPANRARFGVRFSAVEKTAAEATTAATTKARALDQALAALGIERVRLTTTLNTRPLYEQYREKDGTLVDNQRADKIDRYEVTVQLYVTVRDIAVLERVYRLAVAARPTAIDGVQFNLEPDNATKTWLQGEAARDARKRAQLSAEAAGARLGGAKVIDPSGGVCETQVLAGWPSYVGSNQPTDVEVSGSRMMAPPPPPPPPAPPPPPSLQQQAENVQVTLQPPLSQLTASACVIYALLP</sequence>
<feature type="compositionally biased region" description="Pro residues" evidence="1">
    <location>
        <begin position="240"/>
        <end position="255"/>
    </location>
</feature>
<keyword evidence="4" id="KW-1185">Reference proteome</keyword>
<feature type="signal peptide" evidence="2">
    <location>
        <begin position="1"/>
        <end position="16"/>
    </location>
</feature>
<reference evidence="3 4" key="1">
    <citation type="submission" date="2019-07" db="EMBL/GenBank/DDBJ databases">
        <title>Novel species isolated from glacier.</title>
        <authorList>
            <person name="Liu Q."/>
            <person name="Xin Y.-H."/>
        </authorList>
    </citation>
    <scope>NUCLEOTIDE SEQUENCE [LARGE SCALE GENOMIC DNA]</scope>
    <source>
        <strain evidence="3 4">LB1R16</strain>
    </source>
</reference>
<dbReference type="OrthoDB" id="7620453at2"/>
<name>A0A552U844_9SPHN</name>
<evidence type="ECO:0000313" key="4">
    <source>
        <dbReference type="Proteomes" id="UP000317894"/>
    </source>
</evidence>
<dbReference type="Proteomes" id="UP000317894">
    <property type="component" value="Unassembled WGS sequence"/>
</dbReference>
<dbReference type="EMBL" id="VJWA01000002">
    <property type="protein sequence ID" value="TRW14393.1"/>
    <property type="molecule type" value="Genomic_DNA"/>
</dbReference>
<feature type="chain" id="PRO_5022003060" evidence="2">
    <location>
        <begin position="17"/>
        <end position="286"/>
    </location>
</feature>
<dbReference type="Pfam" id="PF04402">
    <property type="entry name" value="SIMPL"/>
    <property type="match status" value="1"/>
</dbReference>
<feature type="region of interest" description="Disordered" evidence="1">
    <location>
        <begin position="226"/>
        <end position="261"/>
    </location>
</feature>
<accession>A0A552U844</accession>
<comment type="caution">
    <text evidence="3">The sequence shown here is derived from an EMBL/GenBank/DDBJ whole genome shotgun (WGS) entry which is preliminary data.</text>
</comment>
<protein>
    <submittedName>
        <fullName evidence="3">SIMPL domain-containing protein</fullName>
    </submittedName>
</protein>
<gene>
    <name evidence="3" type="ORF">FMM06_11825</name>
</gene>
<dbReference type="InterPro" id="IPR007497">
    <property type="entry name" value="SIMPL/DUF541"/>
</dbReference>
<dbReference type="InterPro" id="IPR052022">
    <property type="entry name" value="26kDa_periplasmic_antigen"/>
</dbReference>
<evidence type="ECO:0000313" key="3">
    <source>
        <dbReference type="EMBL" id="TRW14393.1"/>
    </source>
</evidence>
<dbReference type="Gene3D" id="3.30.70.2970">
    <property type="entry name" value="Protein of unknown function (DUF541), domain 2"/>
    <property type="match status" value="1"/>
</dbReference>
<dbReference type="PANTHER" id="PTHR34387">
    <property type="entry name" value="SLR1258 PROTEIN"/>
    <property type="match status" value="1"/>
</dbReference>
<evidence type="ECO:0000256" key="1">
    <source>
        <dbReference type="SAM" id="MobiDB-lite"/>
    </source>
</evidence>
<dbReference type="GO" id="GO:0006974">
    <property type="term" value="P:DNA damage response"/>
    <property type="evidence" value="ECO:0007669"/>
    <property type="project" value="TreeGrafter"/>
</dbReference>
<organism evidence="3 4">
    <name type="scientific">Glacieibacterium frigidum</name>
    <dbReference type="NCBI Taxonomy" id="2593303"/>
    <lineage>
        <taxon>Bacteria</taxon>
        <taxon>Pseudomonadati</taxon>
        <taxon>Pseudomonadota</taxon>
        <taxon>Alphaproteobacteria</taxon>
        <taxon>Sphingomonadales</taxon>
        <taxon>Sphingosinicellaceae</taxon>
        <taxon>Glacieibacterium</taxon>
    </lineage>
</organism>
<dbReference type="PANTHER" id="PTHR34387:SF2">
    <property type="entry name" value="SLR1258 PROTEIN"/>
    <property type="match status" value="1"/>
</dbReference>
<dbReference type="RefSeq" id="WP_144237598.1">
    <property type="nucleotide sequence ID" value="NZ_VJWA01000002.1"/>
</dbReference>
<evidence type="ECO:0000256" key="2">
    <source>
        <dbReference type="SAM" id="SignalP"/>
    </source>
</evidence>
<proteinExistence type="predicted"/>
<dbReference type="AlphaFoldDB" id="A0A552U844"/>
<keyword evidence="2" id="KW-0732">Signal</keyword>